<dbReference type="Pfam" id="PF04480">
    <property type="entry name" value="DUF559"/>
    <property type="match status" value="1"/>
</dbReference>
<dbReference type="EMBL" id="CP066786">
    <property type="protein sequence ID" value="QQM28903.1"/>
    <property type="molecule type" value="Genomic_DNA"/>
</dbReference>
<evidence type="ECO:0000259" key="1">
    <source>
        <dbReference type="Pfam" id="PF04480"/>
    </source>
</evidence>
<keyword evidence="2" id="KW-0540">Nuclease</keyword>
<proteinExistence type="predicted"/>
<protein>
    <submittedName>
        <fullName evidence="2">Endonuclease domain-containing protein</fullName>
    </submittedName>
</protein>
<dbReference type="RefSeq" id="WP_200333553.1">
    <property type="nucleotide sequence ID" value="NZ_CP066786.1"/>
</dbReference>
<accession>A0A7T7HGY3</accession>
<keyword evidence="2" id="KW-0255">Endonuclease</keyword>
<dbReference type="KEGG" id="mlut:JET14_11100"/>
<dbReference type="InterPro" id="IPR007569">
    <property type="entry name" value="DUF559"/>
</dbReference>
<reference evidence="2 3" key="1">
    <citation type="submission" date="2020-12" db="EMBL/GenBank/DDBJ databases">
        <authorList>
            <person name="Zheng R.K."/>
            <person name="Sun C.M."/>
        </authorList>
    </citation>
    <scope>NUCLEOTIDE SEQUENCE [LARGE SCALE GENOMIC DNA]</scope>
    <source>
        <strain evidence="2 3">ZRK001</strain>
    </source>
</reference>
<dbReference type="Gene3D" id="3.40.960.10">
    <property type="entry name" value="VSR Endonuclease"/>
    <property type="match status" value="1"/>
</dbReference>
<dbReference type="PANTHER" id="PTHR38590">
    <property type="entry name" value="BLL0828 PROTEIN"/>
    <property type="match status" value="1"/>
</dbReference>
<dbReference type="CDD" id="cd01038">
    <property type="entry name" value="Endonuclease_DUF559"/>
    <property type="match status" value="1"/>
</dbReference>
<evidence type="ECO:0000313" key="2">
    <source>
        <dbReference type="EMBL" id="QQM28903.1"/>
    </source>
</evidence>
<organism evidence="2 3">
    <name type="scientific">Martelella lutilitoris</name>
    <dbReference type="NCBI Taxonomy" id="2583532"/>
    <lineage>
        <taxon>Bacteria</taxon>
        <taxon>Pseudomonadati</taxon>
        <taxon>Pseudomonadota</taxon>
        <taxon>Alphaproteobacteria</taxon>
        <taxon>Hyphomicrobiales</taxon>
        <taxon>Aurantimonadaceae</taxon>
        <taxon>Martelella</taxon>
    </lineage>
</organism>
<evidence type="ECO:0000313" key="3">
    <source>
        <dbReference type="Proteomes" id="UP000596083"/>
    </source>
</evidence>
<keyword evidence="2" id="KW-0378">Hydrolase</keyword>
<dbReference type="PANTHER" id="PTHR38590:SF1">
    <property type="entry name" value="BLL0828 PROTEIN"/>
    <property type="match status" value="1"/>
</dbReference>
<dbReference type="InterPro" id="IPR047216">
    <property type="entry name" value="Endonuclease_DUF559_bact"/>
</dbReference>
<dbReference type="SUPFAM" id="SSF52980">
    <property type="entry name" value="Restriction endonuclease-like"/>
    <property type="match status" value="1"/>
</dbReference>
<dbReference type="GO" id="GO:0004519">
    <property type="term" value="F:endonuclease activity"/>
    <property type="evidence" value="ECO:0007669"/>
    <property type="project" value="UniProtKB-KW"/>
</dbReference>
<sequence length="120" mass="14043">MPHYSVSRRLRSNARRMRSDMTEAELKLWDELRAGRLEGLQFRRPMPIDRYIADFACPGHKLIIKVDGSQHGERLAEDAERTTRLAAQGWTVLRFWNDDVLRDIDAVCTHIRRTIGEHES</sequence>
<gene>
    <name evidence="2" type="ORF">JET14_11100</name>
</gene>
<dbReference type="AlphaFoldDB" id="A0A7T7HGY3"/>
<name>A0A7T7HGY3_9HYPH</name>
<dbReference type="InterPro" id="IPR011335">
    <property type="entry name" value="Restrct_endonuc-II-like"/>
</dbReference>
<feature type="domain" description="DUF559" evidence="1">
    <location>
        <begin position="9"/>
        <end position="114"/>
    </location>
</feature>
<dbReference type="Proteomes" id="UP000596083">
    <property type="component" value="Chromosome"/>
</dbReference>